<dbReference type="Pfam" id="PF05893">
    <property type="entry name" value="LuxC"/>
    <property type="match status" value="1"/>
</dbReference>
<accession>A0A1M5DH35</accession>
<dbReference type="GO" id="GO:0003995">
    <property type="term" value="F:acyl-CoA dehydrogenase activity"/>
    <property type="evidence" value="ECO:0007669"/>
    <property type="project" value="InterPro"/>
</dbReference>
<evidence type="ECO:0000256" key="1">
    <source>
        <dbReference type="ARBA" id="ARBA00022857"/>
    </source>
</evidence>
<gene>
    <name evidence="2" type="ORF">SAMN05443144_111116</name>
</gene>
<protein>
    <submittedName>
        <fullName evidence="2">Acyl-CoA reductase (LuxC)</fullName>
    </submittedName>
</protein>
<reference evidence="2 3" key="1">
    <citation type="submission" date="2016-11" db="EMBL/GenBank/DDBJ databases">
        <authorList>
            <person name="Jaros S."/>
            <person name="Januszkiewicz K."/>
            <person name="Wedrychowicz H."/>
        </authorList>
    </citation>
    <scope>NUCLEOTIDE SEQUENCE [LARGE SCALE GENOMIC DNA]</scope>
    <source>
        <strain evidence="2 3">DSM 21986</strain>
    </source>
</reference>
<dbReference type="AlphaFoldDB" id="A0A1M5DH35"/>
<organism evidence="2 3">
    <name type="scientific">Fodinibius roseus</name>
    <dbReference type="NCBI Taxonomy" id="1194090"/>
    <lineage>
        <taxon>Bacteria</taxon>
        <taxon>Pseudomonadati</taxon>
        <taxon>Balneolota</taxon>
        <taxon>Balneolia</taxon>
        <taxon>Balneolales</taxon>
        <taxon>Balneolaceae</taxon>
        <taxon>Fodinibius</taxon>
    </lineage>
</organism>
<dbReference type="RefSeq" id="WP_084088222.1">
    <property type="nucleotide sequence ID" value="NZ_FQUS01000011.1"/>
</dbReference>
<keyword evidence="3" id="KW-1185">Reference proteome</keyword>
<keyword evidence="1" id="KW-0521">NADP</keyword>
<sequence>MEKRIEVLLEATQSWLHPDNHYLMDAVDRTIQEGYFSFEDVQFAIDAIQKSIDREAVQAWAGETGVDGENSHNARKTQNQNVLCLHAGNLPLVGFQDAFSTLLSGSRYTGKISRKDPYLLPTFLNEVKKTALWTGVNVQWAHRLDDFEGMQNDAVIFAGSESSVPCVKQAIRKWNLAGDDCRYLIRTAHFSIAFLDRKEERVIDELVEGIFRYGGKGCRSVALVVSTYSLDEIKSELREAVYSFWLENPQHCCPPPGLKQQYAYNEAVERPQLWLEHFLVQEGGLEFDRNFVCYWVQGNEETVTEIAEQYERELQSVYISHPGVDIQGLENQTESLAEAQQPAISWKPDGVDTLAWLVNL</sequence>
<dbReference type="InterPro" id="IPR008670">
    <property type="entry name" value="CoA_reduct_LuxC"/>
</dbReference>
<evidence type="ECO:0000313" key="3">
    <source>
        <dbReference type="Proteomes" id="UP000184041"/>
    </source>
</evidence>
<dbReference type="EMBL" id="FQUS01000011">
    <property type="protein sequence ID" value="SHF66323.1"/>
    <property type="molecule type" value="Genomic_DNA"/>
</dbReference>
<name>A0A1M5DH35_9BACT</name>
<proteinExistence type="predicted"/>
<dbReference type="STRING" id="1194090.SAMN05443144_111116"/>
<dbReference type="GO" id="GO:0008218">
    <property type="term" value="P:bioluminescence"/>
    <property type="evidence" value="ECO:0007669"/>
    <property type="project" value="InterPro"/>
</dbReference>
<dbReference type="Proteomes" id="UP000184041">
    <property type="component" value="Unassembled WGS sequence"/>
</dbReference>
<evidence type="ECO:0000313" key="2">
    <source>
        <dbReference type="EMBL" id="SHF66323.1"/>
    </source>
</evidence>